<evidence type="ECO:0000256" key="2">
    <source>
        <dbReference type="ARBA" id="ARBA00012438"/>
    </source>
</evidence>
<dbReference type="EC" id="2.7.13.3" evidence="2"/>
<dbReference type="InterPro" id="IPR005467">
    <property type="entry name" value="His_kinase_dom"/>
</dbReference>
<dbReference type="InterPro" id="IPR036097">
    <property type="entry name" value="HisK_dim/P_sf"/>
</dbReference>
<dbReference type="PROSITE" id="PS50110">
    <property type="entry name" value="RESPONSE_REGULATORY"/>
    <property type="match status" value="1"/>
</dbReference>
<feature type="domain" description="Response regulatory" evidence="12">
    <location>
        <begin position="643"/>
        <end position="759"/>
    </location>
</feature>
<dbReference type="InterPro" id="IPR003594">
    <property type="entry name" value="HATPase_dom"/>
</dbReference>
<dbReference type="Proteomes" id="UP000445000">
    <property type="component" value="Unassembled WGS sequence"/>
</dbReference>
<evidence type="ECO:0000259" key="12">
    <source>
        <dbReference type="PROSITE" id="PS50110"/>
    </source>
</evidence>
<keyword evidence="4" id="KW-0808">Transferase</keyword>
<dbReference type="RefSeq" id="WP_161812175.1">
    <property type="nucleotide sequence ID" value="NZ_BLJN01000002.1"/>
</dbReference>
<keyword evidence="15" id="KW-1185">Reference proteome</keyword>
<dbReference type="PANTHER" id="PTHR43065">
    <property type="entry name" value="SENSOR HISTIDINE KINASE"/>
    <property type="match status" value="1"/>
</dbReference>
<dbReference type="NCBIfam" id="TIGR00229">
    <property type="entry name" value="sensory_box"/>
    <property type="match status" value="1"/>
</dbReference>
<dbReference type="PROSITE" id="PS50924">
    <property type="entry name" value="MHYT"/>
    <property type="match status" value="1"/>
</dbReference>
<dbReference type="GO" id="GO:0005524">
    <property type="term" value="F:ATP binding"/>
    <property type="evidence" value="ECO:0007669"/>
    <property type="project" value="UniProtKB-KW"/>
</dbReference>
<feature type="transmembrane region" description="Helical" evidence="10">
    <location>
        <begin position="40"/>
        <end position="63"/>
    </location>
</feature>
<feature type="transmembrane region" description="Helical" evidence="10">
    <location>
        <begin position="168"/>
        <end position="187"/>
    </location>
</feature>
<dbReference type="InterPro" id="IPR005330">
    <property type="entry name" value="MHYT_dom"/>
</dbReference>
<keyword evidence="3 9" id="KW-0597">Phosphoprotein</keyword>
<dbReference type="InterPro" id="IPR036890">
    <property type="entry name" value="HATPase_C_sf"/>
</dbReference>
<feature type="domain" description="Histidine kinase" evidence="11">
    <location>
        <begin position="403"/>
        <end position="623"/>
    </location>
</feature>
<feature type="transmembrane region" description="Helical" evidence="10">
    <location>
        <begin position="6"/>
        <end position="28"/>
    </location>
</feature>
<dbReference type="Pfam" id="PF00989">
    <property type="entry name" value="PAS"/>
    <property type="match status" value="1"/>
</dbReference>
<feature type="transmembrane region" description="Helical" evidence="10">
    <location>
        <begin position="138"/>
        <end position="156"/>
    </location>
</feature>
<dbReference type="SUPFAM" id="SSF55874">
    <property type="entry name" value="ATPase domain of HSP90 chaperone/DNA topoisomerase II/histidine kinase"/>
    <property type="match status" value="1"/>
</dbReference>
<keyword evidence="8" id="KW-0902">Two-component regulatory system</keyword>
<dbReference type="SMART" id="SM00448">
    <property type="entry name" value="REC"/>
    <property type="match status" value="1"/>
</dbReference>
<feature type="transmembrane region" description="Helical" evidence="10">
    <location>
        <begin position="207"/>
        <end position="229"/>
    </location>
</feature>
<dbReference type="Gene3D" id="1.10.287.130">
    <property type="match status" value="1"/>
</dbReference>
<dbReference type="AlphaFoldDB" id="A0A829YCZ2"/>
<evidence type="ECO:0000256" key="3">
    <source>
        <dbReference type="ARBA" id="ARBA00022553"/>
    </source>
</evidence>
<name>A0A829YCZ2_9GAMM</name>
<evidence type="ECO:0000256" key="8">
    <source>
        <dbReference type="ARBA" id="ARBA00023012"/>
    </source>
</evidence>
<dbReference type="SUPFAM" id="SSF55785">
    <property type="entry name" value="PYP-like sensor domain (PAS domain)"/>
    <property type="match status" value="1"/>
</dbReference>
<dbReference type="Gene3D" id="3.40.50.2300">
    <property type="match status" value="1"/>
</dbReference>
<dbReference type="InterPro" id="IPR011006">
    <property type="entry name" value="CheY-like_superfamily"/>
</dbReference>
<evidence type="ECO:0000259" key="11">
    <source>
        <dbReference type="PROSITE" id="PS50109"/>
    </source>
</evidence>
<evidence type="ECO:0000256" key="1">
    <source>
        <dbReference type="ARBA" id="ARBA00000085"/>
    </source>
</evidence>
<organism evidence="14 15">
    <name type="scientific">Steroidobacter agaridevorans</name>
    <dbReference type="NCBI Taxonomy" id="2695856"/>
    <lineage>
        <taxon>Bacteria</taxon>
        <taxon>Pseudomonadati</taxon>
        <taxon>Pseudomonadota</taxon>
        <taxon>Gammaproteobacteria</taxon>
        <taxon>Steroidobacterales</taxon>
        <taxon>Steroidobacteraceae</taxon>
        <taxon>Steroidobacter</taxon>
    </lineage>
</organism>
<dbReference type="SUPFAM" id="SSF47384">
    <property type="entry name" value="Homodimeric domain of signal transducing histidine kinase"/>
    <property type="match status" value="1"/>
</dbReference>
<dbReference type="Gene3D" id="3.30.450.20">
    <property type="entry name" value="PAS domain"/>
    <property type="match status" value="1"/>
</dbReference>
<evidence type="ECO:0000256" key="7">
    <source>
        <dbReference type="ARBA" id="ARBA00022840"/>
    </source>
</evidence>
<dbReference type="GO" id="GO:0006355">
    <property type="term" value="P:regulation of DNA-templated transcription"/>
    <property type="evidence" value="ECO:0007669"/>
    <property type="project" value="InterPro"/>
</dbReference>
<dbReference type="InterPro" id="IPR004358">
    <property type="entry name" value="Sig_transdc_His_kin-like_C"/>
</dbReference>
<evidence type="ECO:0000256" key="10">
    <source>
        <dbReference type="PROSITE-ProRule" id="PRU00244"/>
    </source>
</evidence>
<dbReference type="Gene3D" id="3.30.565.10">
    <property type="entry name" value="Histidine kinase-like ATPase, C-terminal domain"/>
    <property type="match status" value="1"/>
</dbReference>
<evidence type="ECO:0000256" key="9">
    <source>
        <dbReference type="PROSITE-ProRule" id="PRU00169"/>
    </source>
</evidence>
<dbReference type="InterPro" id="IPR035965">
    <property type="entry name" value="PAS-like_dom_sf"/>
</dbReference>
<protein>
    <recommendedName>
        <fullName evidence="2">histidine kinase</fullName>
        <ecNumber evidence="2">2.7.13.3</ecNumber>
    </recommendedName>
</protein>
<dbReference type="InterPro" id="IPR013767">
    <property type="entry name" value="PAS_fold"/>
</dbReference>
<dbReference type="GO" id="GO:0016020">
    <property type="term" value="C:membrane"/>
    <property type="evidence" value="ECO:0007669"/>
    <property type="project" value="UniProtKB-UniRule"/>
</dbReference>
<dbReference type="Pfam" id="PF00512">
    <property type="entry name" value="HisKA"/>
    <property type="match status" value="1"/>
</dbReference>
<evidence type="ECO:0000256" key="4">
    <source>
        <dbReference type="ARBA" id="ARBA00022679"/>
    </source>
</evidence>
<dbReference type="InterPro" id="IPR003661">
    <property type="entry name" value="HisK_dim/P_dom"/>
</dbReference>
<dbReference type="InterPro" id="IPR001789">
    <property type="entry name" value="Sig_transdc_resp-reg_receiver"/>
</dbReference>
<dbReference type="CDD" id="cd00082">
    <property type="entry name" value="HisKA"/>
    <property type="match status" value="1"/>
</dbReference>
<proteinExistence type="predicted"/>
<dbReference type="PANTHER" id="PTHR43065:SF49">
    <property type="entry name" value="HISTIDINE KINASE"/>
    <property type="match status" value="1"/>
</dbReference>
<dbReference type="PRINTS" id="PR00344">
    <property type="entry name" value="BCTRLSENSOR"/>
</dbReference>
<comment type="catalytic activity">
    <reaction evidence="1">
        <text>ATP + protein L-histidine = ADP + protein N-phospho-L-histidine.</text>
        <dbReference type="EC" id="2.7.13.3"/>
    </reaction>
</comment>
<feature type="transmembrane region" description="Helical" evidence="10">
    <location>
        <begin position="107"/>
        <end position="132"/>
    </location>
</feature>
<dbReference type="EMBL" id="BLJN01000002">
    <property type="protein sequence ID" value="GFE80502.1"/>
    <property type="molecule type" value="Genomic_DNA"/>
</dbReference>
<dbReference type="PROSITE" id="PS50109">
    <property type="entry name" value="HIS_KIN"/>
    <property type="match status" value="1"/>
</dbReference>
<feature type="domain" description="MHYT" evidence="13">
    <location>
        <begin position="5"/>
        <end position="192"/>
    </location>
</feature>
<feature type="modified residue" description="4-aspartylphosphate" evidence="9">
    <location>
        <position position="693"/>
    </location>
</feature>
<dbReference type="SMART" id="SM00387">
    <property type="entry name" value="HATPase_c"/>
    <property type="match status" value="1"/>
</dbReference>
<feature type="transmembrane region" description="Helical" evidence="10">
    <location>
        <begin position="75"/>
        <end position="95"/>
    </location>
</feature>
<comment type="caution">
    <text evidence="14">The sequence shown here is derived from an EMBL/GenBank/DDBJ whole genome shotgun (WGS) entry which is preliminary data.</text>
</comment>
<dbReference type="SUPFAM" id="SSF52172">
    <property type="entry name" value="CheY-like"/>
    <property type="match status" value="1"/>
</dbReference>
<keyword evidence="5" id="KW-0547">Nucleotide-binding</keyword>
<evidence type="ECO:0000313" key="15">
    <source>
        <dbReference type="Proteomes" id="UP000445000"/>
    </source>
</evidence>
<keyword evidence="10" id="KW-1133">Transmembrane helix</keyword>
<accession>A0A829YCZ2</accession>
<reference evidence="15" key="1">
    <citation type="submission" date="2020-01" db="EMBL/GenBank/DDBJ databases">
        <title>'Steroidobacter agaridevorans' sp. nov., agar-degrading bacteria isolated from rhizosphere soils.</title>
        <authorList>
            <person name="Ikenaga M."/>
            <person name="Kataoka M."/>
            <person name="Murouchi A."/>
            <person name="Katsuragi S."/>
            <person name="Sakai M."/>
        </authorList>
    </citation>
    <scope>NUCLEOTIDE SEQUENCE [LARGE SCALE GENOMIC DNA]</scope>
    <source>
        <strain evidence="15">YU21-B</strain>
    </source>
</reference>
<keyword evidence="10" id="KW-0472">Membrane</keyword>
<sequence length="775" mass="82496">MHAAHHPIFVVLSILTAWFGSWTALDLFRRVRAHGGAWRVAWIAAAGIAMGLSIWSMHFIAMLGFDPGGEVRYEIGLTLLSLGLAIATTAFAFFFASRHRSLHRQVFAGVTMGAGICTMHYVGMAALITGVVLTYEPVYAVLAFIVAVSASTGALMMAAKNTTGAQRALGACALGFAIVGMHYSAMLGVQIDASSLHDIEPAGIDSIVLAIGVAAGTFFILLLTLIAALHDRRVEALALRAALQSEQQLRAVLDNLPIGVLVAASPAGEVRFANAEAERLLGRPIASQAIWDQQIADGVVDQTGNQLLPREYVLYKAMAENRRVGPQLQSYRRPDGAVVQFETTAAPVQAGDQERLTVAAFQDVTAKLVAEHRAAEAIAAKSDAEAALMHAQRLDAIGRLTGGVAHDFNNLLTVVIGALDVILKHPENAARRKRLGEAALAAARRGERLTAQLLAFARRQPLQPQACDLNVLIRECEPLLKRATGESISLVLRLCSDEAVALIDPAQFEASMLNLLVNATDASAAGGEIVVQTQVVELSSAEVSNLPAGRYLQLTVADRGEGMNEAVMSRIFEPFFTTKSPGKGTGLGLSQVYGFVRQSGGEVQVRSAPGAGTTFSVYVPIGASLPVPEAPEPAIESSGDTWNILLTEDDPSVAGIVEVMLADLGHRVVRAENAEEALRVLQSDVRIDVLVSDVVMPGDMNGVALAKRAEQLRPGIKILLSSGYAGETLEESLAHGGDWPFLRKPYLATELAEALARLRGPGSDDHFEHRMLPTG</sequence>
<evidence type="ECO:0000256" key="6">
    <source>
        <dbReference type="ARBA" id="ARBA00022777"/>
    </source>
</evidence>
<dbReference type="Pfam" id="PF03707">
    <property type="entry name" value="MHYT"/>
    <property type="match status" value="3"/>
</dbReference>
<keyword evidence="7" id="KW-0067">ATP-binding</keyword>
<dbReference type="Pfam" id="PF00072">
    <property type="entry name" value="Response_reg"/>
    <property type="match status" value="1"/>
</dbReference>
<evidence type="ECO:0000313" key="14">
    <source>
        <dbReference type="EMBL" id="GFE80502.1"/>
    </source>
</evidence>
<keyword evidence="10" id="KW-0812">Transmembrane</keyword>
<gene>
    <name evidence="14" type="ORF">GCM10011487_25020</name>
</gene>
<dbReference type="InterPro" id="IPR000014">
    <property type="entry name" value="PAS"/>
</dbReference>
<dbReference type="SMART" id="SM00388">
    <property type="entry name" value="HisKA"/>
    <property type="match status" value="1"/>
</dbReference>
<evidence type="ECO:0000256" key="5">
    <source>
        <dbReference type="ARBA" id="ARBA00022741"/>
    </source>
</evidence>
<dbReference type="GO" id="GO:0000155">
    <property type="term" value="F:phosphorelay sensor kinase activity"/>
    <property type="evidence" value="ECO:0007669"/>
    <property type="project" value="InterPro"/>
</dbReference>
<evidence type="ECO:0000259" key="13">
    <source>
        <dbReference type="PROSITE" id="PS50924"/>
    </source>
</evidence>
<keyword evidence="6 14" id="KW-0418">Kinase</keyword>
<dbReference type="Pfam" id="PF02518">
    <property type="entry name" value="HATPase_c"/>
    <property type="match status" value="1"/>
</dbReference>